<evidence type="ECO:0000313" key="1">
    <source>
        <dbReference type="EMBL" id="CAH2224991.1"/>
    </source>
</evidence>
<dbReference type="EMBL" id="OW240912">
    <property type="protein sequence ID" value="CAH2224991.1"/>
    <property type="molecule type" value="Genomic_DNA"/>
</dbReference>
<dbReference type="Proteomes" id="UP001295444">
    <property type="component" value="Chromosome 01"/>
</dbReference>
<accession>A0AAD1R6L7</accession>
<protein>
    <submittedName>
        <fullName evidence="1">Uncharacterized protein</fullName>
    </submittedName>
</protein>
<organism evidence="1 2">
    <name type="scientific">Pelobates cultripes</name>
    <name type="common">Western spadefoot toad</name>
    <dbReference type="NCBI Taxonomy" id="61616"/>
    <lineage>
        <taxon>Eukaryota</taxon>
        <taxon>Metazoa</taxon>
        <taxon>Chordata</taxon>
        <taxon>Craniata</taxon>
        <taxon>Vertebrata</taxon>
        <taxon>Euteleostomi</taxon>
        <taxon>Amphibia</taxon>
        <taxon>Batrachia</taxon>
        <taxon>Anura</taxon>
        <taxon>Pelobatoidea</taxon>
        <taxon>Pelobatidae</taxon>
        <taxon>Pelobates</taxon>
    </lineage>
</organism>
<keyword evidence="2" id="KW-1185">Reference proteome</keyword>
<gene>
    <name evidence="1" type="ORF">PECUL_23A046081</name>
</gene>
<dbReference type="AlphaFoldDB" id="A0AAD1R6L7"/>
<sequence length="56" mass="6252">MRYGCAIGWLIDIKHGCGRTHCDSSREEEVSFTYQNSTAREVQITVCLKPFVGSGN</sequence>
<evidence type="ECO:0000313" key="2">
    <source>
        <dbReference type="Proteomes" id="UP001295444"/>
    </source>
</evidence>
<reference evidence="1" key="1">
    <citation type="submission" date="2022-03" db="EMBL/GenBank/DDBJ databases">
        <authorList>
            <person name="Alioto T."/>
            <person name="Alioto T."/>
            <person name="Gomez Garrido J."/>
        </authorList>
    </citation>
    <scope>NUCLEOTIDE SEQUENCE</scope>
</reference>
<name>A0AAD1R6L7_PELCU</name>
<proteinExistence type="predicted"/>